<accession>A0A4Q7LS08</accession>
<dbReference type="Gene3D" id="1.25.40.10">
    <property type="entry name" value="Tetratricopeptide repeat domain"/>
    <property type="match status" value="1"/>
</dbReference>
<dbReference type="AlphaFoldDB" id="A0A4Q7LS08"/>
<proteinExistence type="predicted"/>
<dbReference type="InterPro" id="IPR010323">
    <property type="entry name" value="DUF924"/>
</dbReference>
<dbReference type="OrthoDB" id="7593450at2"/>
<dbReference type="Proteomes" id="UP000293433">
    <property type="component" value="Unassembled WGS sequence"/>
</dbReference>
<dbReference type="Gene3D" id="1.20.58.320">
    <property type="entry name" value="TPR-like"/>
    <property type="match status" value="1"/>
</dbReference>
<gene>
    <name evidence="1" type="ORF">EV685_1635</name>
</gene>
<name>A0A4Q7LS08_9BURK</name>
<dbReference type="Pfam" id="PF06041">
    <property type="entry name" value="DUF924"/>
    <property type="match status" value="1"/>
</dbReference>
<dbReference type="SUPFAM" id="SSF48452">
    <property type="entry name" value="TPR-like"/>
    <property type="match status" value="1"/>
</dbReference>
<dbReference type="EMBL" id="SGWV01000008">
    <property type="protein sequence ID" value="RZS57072.1"/>
    <property type="molecule type" value="Genomic_DNA"/>
</dbReference>
<protein>
    <submittedName>
        <fullName evidence="1">Uncharacterized protein (DUF924 family)</fullName>
    </submittedName>
</protein>
<organism evidence="1 2">
    <name type="scientific">Sphaerotilus mobilis</name>
    <dbReference type="NCBI Taxonomy" id="47994"/>
    <lineage>
        <taxon>Bacteria</taxon>
        <taxon>Pseudomonadati</taxon>
        <taxon>Pseudomonadota</taxon>
        <taxon>Betaproteobacteria</taxon>
        <taxon>Burkholderiales</taxon>
        <taxon>Sphaerotilaceae</taxon>
        <taxon>Sphaerotilus</taxon>
    </lineage>
</organism>
<comment type="caution">
    <text evidence="1">The sequence shown here is derived from an EMBL/GenBank/DDBJ whole genome shotgun (WGS) entry which is preliminary data.</text>
</comment>
<evidence type="ECO:0000313" key="1">
    <source>
        <dbReference type="EMBL" id="RZS57072.1"/>
    </source>
</evidence>
<keyword evidence="2" id="KW-1185">Reference proteome</keyword>
<reference evidence="1 2" key="1">
    <citation type="submission" date="2019-02" db="EMBL/GenBank/DDBJ databases">
        <title>Genomic Encyclopedia of Type Strains, Phase IV (KMG-IV): sequencing the most valuable type-strain genomes for metagenomic binning, comparative biology and taxonomic classification.</title>
        <authorList>
            <person name="Goeker M."/>
        </authorList>
    </citation>
    <scope>NUCLEOTIDE SEQUENCE [LARGE SCALE GENOMIC DNA]</scope>
    <source>
        <strain evidence="1 2">DSM 10617</strain>
    </source>
</reference>
<dbReference type="InterPro" id="IPR011990">
    <property type="entry name" value="TPR-like_helical_dom_sf"/>
</dbReference>
<evidence type="ECO:0000313" key="2">
    <source>
        <dbReference type="Proteomes" id="UP000293433"/>
    </source>
</evidence>
<sequence>MFDTMSPVSSHLASAREVLDFWFGAPGSPQQGRTRAEWFRKDPVFDAQIADRFGPLVLAALAGGLLDWEPGHEDGAAAGDGGNGGDAGAPSRQALALLIVLDQFPRNLYRGDARAFDGDARALDIASRLVAAGLDRDLLGVERQFVYLPFEHAESLVAQRCAMALFTQLARDEPALSGLVDWARRHHDIVARFGRFPHRNAVLGRQSTAEEIEFLKQPGSGF</sequence>